<evidence type="ECO:0000256" key="1">
    <source>
        <dbReference type="ARBA" id="ARBA00004147"/>
    </source>
</evidence>
<keyword evidence="8" id="KW-0804">Transcription</keyword>
<organism evidence="10 11">
    <name type="scientific">Macropodid alphaherpesvirus 1</name>
    <dbReference type="NCBI Taxonomy" id="137443"/>
    <lineage>
        <taxon>Viruses</taxon>
        <taxon>Duplodnaviria</taxon>
        <taxon>Heunggongvirae</taxon>
        <taxon>Peploviricota</taxon>
        <taxon>Herviviricetes</taxon>
        <taxon>Herpesvirales</taxon>
        <taxon>Orthoherpesviridae</taxon>
        <taxon>Alphaherpesvirinae</taxon>
        <taxon>Simplexvirus</taxon>
        <taxon>Simplexvirus macropodidalpha1</taxon>
    </lineage>
</organism>
<dbReference type="KEGG" id="vg:26828053"/>
<evidence type="ECO:0000256" key="8">
    <source>
        <dbReference type="RuleBase" id="RU369113"/>
    </source>
</evidence>
<comment type="function">
    <text evidence="8">Tegument protein that can bind to various RNA transcripts. Plays a role in the attenuation of selective viral and cellular mRNA degradation by modulating the activity of host shutoff RNase UL41/VHS. Also plays a role in the primary envelopment of virions in the perinuclear space, probably by interacting with two nuclear egress proteins UL31 and UL34.</text>
</comment>
<dbReference type="InterPro" id="IPR005029">
    <property type="entry name" value="Herpes_UL47"/>
</dbReference>
<evidence type="ECO:0000256" key="6">
    <source>
        <dbReference type="ARBA" id="ARBA00022844"/>
    </source>
</evidence>
<feature type="compositionally biased region" description="Pro residues" evidence="9">
    <location>
        <begin position="14"/>
        <end position="23"/>
    </location>
</feature>
<feature type="compositionally biased region" description="Acidic residues" evidence="9">
    <location>
        <begin position="53"/>
        <end position="65"/>
    </location>
</feature>
<keyword evidence="8" id="KW-0694">RNA-binding</keyword>
<keyword evidence="7 8" id="KW-1035">Host cytoplasm</keyword>
<evidence type="ECO:0000256" key="4">
    <source>
        <dbReference type="ARBA" id="ARBA00022562"/>
    </source>
</evidence>
<gene>
    <name evidence="10" type="primary">UL47</name>
</gene>
<sequence>MSLGRESYRRRSTRPPPRLPEPESPSSDMEAEESEGRGLVGYIRSMFRLGGDQEPEDEMDYSESDEPLRRRRTTYTAMGGGGGMVPQPGYHSPPGEQPLYSGESGRQPPTSHRMPRTTGTTGPPDIPPDGGYLGNVDATALVDSTESALPQSNLLTDELEYETQDYFGPPQTTDPTLPPITIPALEPHLSVLDILRLFPLEKMYVRLEPWHDATHLQMSYRHPFALYSCPSAPNETPHMGKMHFGSPHNPRQISRRTMVQGGLLAWNLTGASFKELAETQLHLHPRKGFEFLLDAIVRVAINAKVYGSHLHAEVRTGANQQAAELKRQFASLTTLRPLPPLPPPTLVGKTPMAPETGPTAAAFRNFLGSMLYWPDIRAHLPVCHRVCVRHAARMTYLATGALLSRINPTTLQSVLTREAAFIGRAFDVLAMMAEQTTQWLSIAVDARLHPYLSHPTFLDLAHETLFSHFPLGSLGVAGATYEALGDASAQRLVANSGLNTILVAAIFALQTVLSKEMHKHARAYRRVRNTNGVAVDPTQKYECVATQSLLAVGLILQRLLGLTDTIVACLAAVAMDGGSGAVEVGTYSPLRYACVLKITAPLYARTTPSQFWTSVKEACTKLQFSPVTTPPPEPRNYLDEVDFLTENIGQFPPRVPSSPSMIGPRVKVLDILPQFRRLLVGEEETATLRAHITGRRQTGSTNTTPSTVHR</sequence>
<comment type="domain">
    <text evidence="8">The nuclear export signal is CRM1-dependent.</text>
</comment>
<dbReference type="Pfam" id="PF03362">
    <property type="entry name" value="Herpes_UL47"/>
    <property type="match status" value="1"/>
</dbReference>
<evidence type="ECO:0000256" key="7">
    <source>
        <dbReference type="ARBA" id="ARBA00023200"/>
    </source>
</evidence>
<dbReference type="Proteomes" id="UP000169848">
    <property type="component" value="Segment"/>
</dbReference>
<comment type="subunit">
    <text evidence="8">Interacts with US3 kinase. Interacts with UL31 and UL34; these interactions seem important for efficient virion nuclear egress. Interacts with UL41/VHS.</text>
</comment>
<keyword evidence="4 8" id="KW-1048">Host nucleus</keyword>
<keyword evidence="6 8" id="KW-0946">Virion</keyword>
<dbReference type="GO" id="GO:0003723">
    <property type="term" value="F:RNA binding"/>
    <property type="evidence" value="ECO:0007669"/>
    <property type="project" value="UniProtKB-UniRule"/>
</dbReference>
<proteinExistence type="inferred from homology"/>
<comment type="similarity">
    <text evidence="3 8">Belongs to the alphaherpesvirinae HHV-1 UL47 family.</text>
</comment>
<keyword evidence="8" id="KW-0426">Late protein</keyword>
<dbReference type="GO" id="GO:0019033">
    <property type="term" value="C:viral tegument"/>
    <property type="evidence" value="ECO:0007669"/>
    <property type="project" value="UniProtKB-SubCell"/>
</dbReference>
<reference evidence="10 11" key="1">
    <citation type="journal article" date="2016" name="BMC Genomics">
        <title>The first genome sequence of a metatherian herpesvirus: Macropodid herpesvirus 1.</title>
        <authorList>
            <person name="Vaz P.K."/>
            <person name="Mahony T.J."/>
            <person name="Hartley C.A."/>
            <person name="Fowler E.V."/>
            <person name="Ficorilli N."/>
            <person name="Lee S.W."/>
            <person name="Gilkerson J.R."/>
            <person name="Browning G.F."/>
            <person name="Devlin J.M."/>
        </authorList>
    </citation>
    <scope>NUCLEOTIDE SEQUENCE [LARGE SCALE GENOMIC DNA]</scope>
    <source>
        <strain evidence="10">MaHV1.3076/08</strain>
    </source>
</reference>
<protein>
    <recommendedName>
        <fullName evidence="8">Tegument protein UL47</fullName>
    </recommendedName>
</protein>
<dbReference type="EMBL" id="KT594769">
    <property type="protein sequence ID" value="AMB17008.1"/>
    <property type="molecule type" value="Genomic_DNA"/>
</dbReference>
<dbReference type="GO" id="GO:0042025">
    <property type="term" value="C:host cell nucleus"/>
    <property type="evidence" value="ECO:0007669"/>
    <property type="project" value="UniProtKB-SubCell"/>
</dbReference>
<dbReference type="RefSeq" id="YP_009227279.1">
    <property type="nucleotide sequence ID" value="NC_029132.1"/>
</dbReference>
<dbReference type="GO" id="GO:0030430">
    <property type="term" value="C:host cell cytoplasm"/>
    <property type="evidence" value="ECO:0007669"/>
    <property type="project" value="UniProtKB-SubCell"/>
</dbReference>
<feature type="region of interest" description="Disordered" evidence="9">
    <location>
        <begin position="1"/>
        <end position="129"/>
    </location>
</feature>
<evidence type="ECO:0000256" key="2">
    <source>
        <dbReference type="ARBA" id="ARBA00004192"/>
    </source>
</evidence>
<dbReference type="OrthoDB" id="9767at10239"/>
<accession>A0A0Y0A799</accession>
<keyword evidence="8" id="KW-0805">Transcription regulation</keyword>
<evidence type="ECO:0000256" key="5">
    <source>
        <dbReference type="ARBA" id="ARBA00022580"/>
    </source>
</evidence>
<name>A0A0Y0A799_9ALPH</name>
<evidence type="ECO:0000313" key="10">
    <source>
        <dbReference type="EMBL" id="AMB17008.1"/>
    </source>
</evidence>
<comment type="subcellular location">
    <subcellularLocation>
        <location evidence="2 8">Host cytoplasm</location>
    </subcellularLocation>
    <subcellularLocation>
        <location evidence="1 8">Host nucleus</location>
    </subcellularLocation>
    <subcellularLocation>
        <location evidence="8">Virion tegument</location>
    </subcellularLocation>
    <text evidence="8">Major tegument protein of the virion. Undergoes nucleocytoplasmic shuttling during infection. Localizes to the major sites of transcription in the infected cell nucleus.</text>
</comment>
<keyword evidence="11" id="KW-1185">Reference proteome</keyword>
<evidence type="ECO:0000256" key="3">
    <source>
        <dbReference type="ARBA" id="ARBA00005238"/>
    </source>
</evidence>
<evidence type="ECO:0000313" key="11">
    <source>
        <dbReference type="Proteomes" id="UP000169848"/>
    </source>
</evidence>
<keyword evidence="5 8" id="KW-0920">Virion tegument</keyword>
<evidence type="ECO:0000256" key="9">
    <source>
        <dbReference type="SAM" id="MobiDB-lite"/>
    </source>
</evidence>
<dbReference type="GeneID" id="26828053"/>
<dbReference type="GO" id="GO:0006355">
    <property type="term" value="P:regulation of DNA-templated transcription"/>
    <property type="evidence" value="ECO:0007669"/>
    <property type="project" value="UniProtKB-UniRule"/>
</dbReference>